<dbReference type="EMBL" id="JH168927">
    <property type="protein sequence ID" value="EHB05546.1"/>
    <property type="molecule type" value="Genomic_DNA"/>
</dbReference>
<feature type="compositionally biased region" description="Basic and acidic residues" evidence="1">
    <location>
        <begin position="55"/>
        <end position="65"/>
    </location>
</feature>
<protein>
    <submittedName>
        <fullName evidence="2">Uncharacterized protein</fullName>
    </submittedName>
</protein>
<evidence type="ECO:0000256" key="1">
    <source>
        <dbReference type="SAM" id="MobiDB-lite"/>
    </source>
</evidence>
<dbReference type="AlphaFoldDB" id="G5B8D5"/>
<dbReference type="GO" id="GO:0005681">
    <property type="term" value="C:spliceosomal complex"/>
    <property type="evidence" value="ECO:0007669"/>
    <property type="project" value="InterPro"/>
</dbReference>
<feature type="compositionally biased region" description="Acidic residues" evidence="1">
    <location>
        <begin position="26"/>
        <end position="39"/>
    </location>
</feature>
<dbReference type="InParanoid" id="G5B8D5"/>
<evidence type="ECO:0000313" key="2">
    <source>
        <dbReference type="EMBL" id="EHB05546.1"/>
    </source>
</evidence>
<gene>
    <name evidence="2" type="ORF">GW7_00868</name>
</gene>
<proteinExistence type="predicted"/>
<feature type="region of interest" description="Disordered" evidence="1">
    <location>
        <begin position="1"/>
        <end position="39"/>
    </location>
</feature>
<dbReference type="InterPro" id="IPR006973">
    <property type="entry name" value="Cwf_Cwc_15"/>
</dbReference>
<feature type="region of interest" description="Disordered" evidence="1">
    <location>
        <begin position="55"/>
        <end position="76"/>
    </location>
</feature>
<sequence length="76" mass="8490">MTSSSVFKGASVRPDSYCNLHADGPLTEEEDGDFEEDSDDHDTAAFLAELEKIKKERVEDRPGRSKDKKLKKKGFG</sequence>
<feature type="compositionally biased region" description="Basic residues" evidence="1">
    <location>
        <begin position="66"/>
        <end position="76"/>
    </location>
</feature>
<dbReference type="Pfam" id="PF04889">
    <property type="entry name" value="Cwf_Cwc_15"/>
    <property type="match status" value="1"/>
</dbReference>
<dbReference type="STRING" id="10181.G5B8D5"/>
<reference evidence="2 3" key="1">
    <citation type="journal article" date="2011" name="Nature">
        <title>Genome sequencing reveals insights into physiology and longevity of the naked mole rat.</title>
        <authorList>
            <person name="Kim E.B."/>
            <person name="Fang X."/>
            <person name="Fushan A.A."/>
            <person name="Huang Z."/>
            <person name="Lobanov A.V."/>
            <person name="Han L."/>
            <person name="Marino S.M."/>
            <person name="Sun X."/>
            <person name="Turanov A.A."/>
            <person name="Yang P."/>
            <person name="Yim S.H."/>
            <person name="Zhao X."/>
            <person name="Kasaikina M.V."/>
            <person name="Stoletzki N."/>
            <person name="Peng C."/>
            <person name="Polak P."/>
            <person name="Xiong Z."/>
            <person name="Kiezun A."/>
            <person name="Zhu Y."/>
            <person name="Chen Y."/>
            <person name="Kryukov G.V."/>
            <person name="Zhang Q."/>
            <person name="Peshkin L."/>
            <person name="Yang L."/>
            <person name="Bronson R.T."/>
            <person name="Buffenstein R."/>
            <person name="Wang B."/>
            <person name="Han C."/>
            <person name="Li Q."/>
            <person name="Chen L."/>
            <person name="Zhao W."/>
            <person name="Sunyaev S.R."/>
            <person name="Park T.J."/>
            <person name="Zhang G."/>
            <person name="Wang J."/>
            <person name="Gladyshev V.N."/>
        </authorList>
    </citation>
    <scope>NUCLEOTIDE SEQUENCE [LARGE SCALE GENOMIC DNA]</scope>
</reference>
<dbReference type="Proteomes" id="UP000006813">
    <property type="component" value="Unassembled WGS sequence"/>
</dbReference>
<name>G5B8D5_HETGA</name>
<accession>G5B8D5</accession>
<evidence type="ECO:0000313" key="3">
    <source>
        <dbReference type="Proteomes" id="UP000006813"/>
    </source>
</evidence>
<organism evidence="2 3">
    <name type="scientific">Heterocephalus glaber</name>
    <name type="common">Naked mole rat</name>
    <dbReference type="NCBI Taxonomy" id="10181"/>
    <lineage>
        <taxon>Eukaryota</taxon>
        <taxon>Metazoa</taxon>
        <taxon>Chordata</taxon>
        <taxon>Craniata</taxon>
        <taxon>Vertebrata</taxon>
        <taxon>Euteleostomi</taxon>
        <taxon>Mammalia</taxon>
        <taxon>Eutheria</taxon>
        <taxon>Euarchontoglires</taxon>
        <taxon>Glires</taxon>
        <taxon>Rodentia</taxon>
        <taxon>Hystricomorpha</taxon>
        <taxon>Bathyergidae</taxon>
        <taxon>Heterocephalus</taxon>
    </lineage>
</organism>
<dbReference type="GO" id="GO:0000398">
    <property type="term" value="P:mRNA splicing, via spliceosome"/>
    <property type="evidence" value="ECO:0007669"/>
    <property type="project" value="InterPro"/>
</dbReference>